<dbReference type="PANTHER" id="PTHR13847">
    <property type="entry name" value="SARCOSINE DEHYDROGENASE-RELATED"/>
    <property type="match status" value="1"/>
</dbReference>
<dbReference type="InterPro" id="IPR036188">
    <property type="entry name" value="FAD/NAD-bd_sf"/>
</dbReference>
<feature type="domain" description="FAD dependent oxidoreductase" evidence="2">
    <location>
        <begin position="3"/>
        <end position="351"/>
    </location>
</feature>
<evidence type="ECO:0000259" key="2">
    <source>
        <dbReference type="Pfam" id="PF01266"/>
    </source>
</evidence>
<dbReference type="Pfam" id="PF01266">
    <property type="entry name" value="DAO"/>
    <property type="match status" value="1"/>
</dbReference>
<accession>A0A1H6FRJ5</accession>
<proteinExistence type="predicted"/>
<dbReference type="InterPro" id="IPR006076">
    <property type="entry name" value="FAD-dep_OxRdtase"/>
</dbReference>
<reference evidence="4" key="1">
    <citation type="submission" date="2016-10" db="EMBL/GenBank/DDBJ databases">
        <authorList>
            <person name="Varghese N."/>
            <person name="Submissions S."/>
        </authorList>
    </citation>
    <scope>NUCLEOTIDE SEQUENCE [LARGE SCALE GENOMIC DNA]</scope>
    <source>
        <strain evidence="4">CGMCC 1.8981</strain>
    </source>
</reference>
<keyword evidence="4" id="KW-1185">Reference proteome</keyword>
<name>A0A1H6FRJ5_9EURY</name>
<dbReference type="Gene3D" id="3.30.9.10">
    <property type="entry name" value="D-Amino Acid Oxidase, subunit A, domain 2"/>
    <property type="match status" value="1"/>
</dbReference>
<dbReference type="EMBL" id="FNWL01000001">
    <property type="protein sequence ID" value="SEH13521.1"/>
    <property type="molecule type" value="Genomic_DNA"/>
</dbReference>
<sequence>MKVGIVGGGVYGLAVAYYLSEFGDEDVDVVCFERGSLASESTGYSAGIVRHHYTNPVQIETAIRGRELLEEFESVDGGDGGFRQNGYLFLADPDAKSEFRTVVDRQRRAGLEVELLDADEAASLLPALDPDGVSLAAYEPQAGFADPYLVATGFAAGARDNGVEIRTDTPVTDIRLEGERATAVETPEGVESVDYVVNAAGAWGGELAEMVGVDVPLEWYESKIVVLQSETSYGPDLPTLSDHSRAPDMYLKPEPSGDFIAGGVDRPPVDRSVGLRGVGESFLRAVGERLEGRVPGYADASVVDSWSGIITVTPDSHQIVGVPDGVENVYNVLGGSGHGFKESPAFGESIALDILGRSPRIDLEAYRLSRFETGDGLYGVSAKSYGDGRDE</sequence>
<dbReference type="AlphaFoldDB" id="A0A1H6FRJ5"/>
<dbReference type="SUPFAM" id="SSF51905">
    <property type="entry name" value="FAD/NAD(P)-binding domain"/>
    <property type="match status" value="1"/>
</dbReference>
<dbReference type="Proteomes" id="UP000199112">
    <property type="component" value="Unassembled WGS sequence"/>
</dbReference>
<dbReference type="PANTHER" id="PTHR13847:SF287">
    <property type="entry name" value="FAD-DEPENDENT OXIDOREDUCTASE DOMAIN-CONTAINING PROTEIN 1"/>
    <property type="match status" value="1"/>
</dbReference>
<evidence type="ECO:0000256" key="1">
    <source>
        <dbReference type="ARBA" id="ARBA00023002"/>
    </source>
</evidence>
<evidence type="ECO:0000313" key="4">
    <source>
        <dbReference type="Proteomes" id="UP000199112"/>
    </source>
</evidence>
<protein>
    <submittedName>
        <fullName evidence="3">Sarcosine oxidase subunit beta</fullName>
    </submittedName>
</protein>
<organism evidence="3 4">
    <name type="scientific">Natronorubrum sediminis</name>
    <dbReference type="NCBI Taxonomy" id="640943"/>
    <lineage>
        <taxon>Archaea</taxon>
        <taxon>Methanobacteriati</taxon>
        <taxon>Methanobacteriota</taxon>
        <taxon>Stenosarchaea group</taxon>
        <taxon>Halobacteria</taxon>
        <taxon>Halobacteriales</taxon>
        <taxon>Natrialbaceae</taxon>
        <taxon>Natronorubrum</taxon>
    </lineage>
</organism>
<dbReference type="Gene3D" id="3.50.50.60">
    <property type="entry name" value="FAD/NAD(P)-binding domain"/>
    <property type="match status" value="1"/>
</dbReference>
<dbReference type="RefSeq" id="WP_090506307.1">
    <property type="nucleotide sequence ID" value="NZ_FNWL01000001.1"/>
</dbReference>
<dbReference type="OrthoDB" id="168391at2157"/>
<gene>
    <name evidence="3" type="ORF">SAMN04487967_1425</name>
</gene>
<dbReference type="GO" id="GO:0016491">
    <property type="term" value="F:oxidoreductase activity"/>
    <property type="evidence" value="ECO:0007669"/>
    <property type="project" value="UniProtKB-KW"/>
</dbReference>
<keyword evidence="1" id="KW-0560">Oxidoreductase</keyword>
<dbReference type="GO" id="GO:0005737">
    <property type="term" value="C:cytoplasm"/>
    <property type="evidence" value="ECO:0007669"/>
    <property type="project" value="TreeGrafter"/>
</dbReference>
<evidence type="ECO:0000313" key="3">
    <source>
        <dbReference type="EMBL" id="SEH13521.1"/>
    </source>
</evidence>